<sequence length="388" mass="42231">MPPITKATLKQQIADLCFPPVLDGETEARSRETLDLATAGPAIAKGATEGSRAFYNTDLMALLSLIMGSRENDGTYHWALAQLFIFLAQVHDPRHDLLERLAEHWAWCLEDADTPTRQTLEGAGLGSDTLEQVRHYAKKVRRARSTLYPRARQQTNSRTYLTAALGLDADGHGQAPDPIPEDATFVVLGTCFARNIHTAFQDRGIASHHVALAEENPAEAQFAALAARQDTARLIRTGTPCVILTLGFAETRPIDGEQRRSGRLSRFSTPEHVADRIVQGVRALRALNPAVRIFITVSPVPLEGTASAFSVFEANAVSKSIVRYAVALAGEEEPGFTYFPSYEIVTQIAPALGLSGFGGDDGHPRHVDKALVAFICGLFLETYCPWAA</sequence>
<protein>
    <recommendedName>
        <fullName evidence="1">GSCFA domain-containing protein</fullName>
    </recommendedName>
</protein>
<dbReference type="Proteomes" id="UP000434582">
    <property type="component" value="Unassembled WGS sequence"/>
</dbReference>
<dbReference type="RefSeq" id="WP_153343213.1">
    <property type="nucleotide sequence ID" value="NZ_WIVE01000022.1"/>
</dbReference>
<evidence type="ECO:0000259" key="1">
    <source>
        <dbReference type="Pfam" id="PF08885"/>
    </source>
</evidence>
<feature type="domain" description="GSCFA" evidence="1">
    <location>
        <begin position="209"/>
        <end position="347"/>
    </location>
</feature>
<keyword evidence="3" id="KW-1185">Reference proteome</keyword>
<evidence type="ECO:0000313" key="2">
    <source>
        <dbReference type="EMBL" id="MQX36587.1"/>
    </source>
</evidence>
<evidence type="ECO:0000313" key="3">
    <source>
        <dbReference type="Proteomes" id="UP000434582"/>
    </source>
</evidence>
<organism evidence="2 3">
    <name type="scientific">Roseospira navarrensis</name>
    <dbReference type="NCBI Taxonomy" id="140058"/>
    <lineage>
        <taxon>Bacteria</taxon>
        <taxon>Pseudomonadati</taxon>
        <taxon>Pseudomonadota</taxon>
        <taxon>Alphaproteobacteria</taxon>
        <taxon>Rhodospirillales</taxon>
        <taxon>Rhodospirillaceae</taxon>
        <taxon>Roseospira</taxon>
    </lineage>
</organism>
<dbReference type="Pfam" id="PF08885">
    <property type="entry name" value="GSCFA"/>
    <property type="match status" value="1"/>
</dbReference>
<accession>A0A7X1ZFS1</accession>
<reference evidence="2 3" key="1">
    <citation type="submission" date="2019-10" db="EMBL/GenBank/DDBJ databases">
        <title>Draft whole-genome sequence of the purple nonsulfur photosynthetic bacterium Roseospira navarrensis DSM 15114.</title>
        <authorList>
            <person name="Kyndt J.A."/>
            <person name="Meyer T.E."/>
        </authorList>
    </citation>
    <scope>NUCLEOTIDE SEQUENCE [LARGE SCALE GENOMIC DNA]</scope>
    <source>
        <strain evidence="2 3">DSM 15114</strain>
    </source>
</reference>
<dbReference type="OrthoDB" id="369216at2"/>
<dbReference type="AlphaFoldDB" id="A0A7X1ZFS1"/>
<gene>
    <name evidence="2" type="ORF">GHC57_08665</name>
</gene>
<proteinExistence type="predicted"/>
<name>A0A7X1ZFS1_9PROT</name>
<dbReference type="InterPro" id="IPR014982">
    <property type="entry name" value="GSCFA"/>
</dbReference>
<dbReference type="EMBL" id="WIVE01000022">
    <property type="protein sequence ID" value="MQX36587.1"/>
    <property type="molecule type" value="Genomic_DNA"/>
</dbReference>
<comment type="caution">
    <text evidence="2">The sequence shown here is derived from an EMBL/GenBank/DDBJ whole genome shotgun (WGS) entry which is preliminary data.</text>
</comment>